<organism evidence="1 2">
    <name type="scientific">Pseudodesulfovibrio sediminis</name>
    <dbReference type="NCBI Taxonomy" id="2810563"/>
    <lineage>
        <taxon>Bacteria</taxon>
        <taxon>Pseudomonadati</taxon>
        <taxon>Thermodesulfobacteriota</taxon>
        <taxon>Desulfovibrionia</taxon>
        <taxon>Desulfovibrionales</taxon>
        <taxon>Desulfovibrionaceae</taxon>
    </lineage>
</organism>
<gene>
    <name evidence="1" type="ORF">PSDVSF_26060</name>
</gene>
<evidence type="ECO:0008006" key="3">
    <source>
        <dbReference type="Google" id="ProtNLM"/>
    </source>
</evidence>
<accession>A0ABM9SE12</accession>
<reference evidence="1" key="1">
    <citation type="journal article" date="2022" name="Arch. Microbiol.">
        <title>Pseudodesulfovibrio sediminis sp. nov., a mesophilic and neutrophilic sulfate-reducing bacterium isolated from sediment of a brackish lake.</title>
        <authorList>
            <person name="Takahashi A."/>
            <person name="Kojima H."/>
            <person name="Watanabe M."/>
            <person name="Fukui M."/>
        </authorList>
    </citation>
    <scope>NUCLEOTIDE SEQUENCE</scope>
    <source>
        <strain evidence="1">SF6</strain>
    </source>
</reference>
<name>A0ABM9SE12_9BACT</name>
<evidence type="ECO:0000313" key="1">
    <source>
        <dbReference type="EMBL" id="BCS89364.1"/>
    </source>
</evidence>
<sequence>MRLGGEELLFFLVLDLVLFGVGQRCGPFICQGLIVLAHIRATCISWVGNVFKRAKRIIGIRSTVAITIQEGVRPFLCKFVLIVRHVVIPREKRLKSAVRQKT</sequence>
<dbReference type="EMBL" id="AP024485">
    <property type="protein sequence ID" value="BCS89364.1"/>
    <property type="molecule type" value="Genomic_DNA"/>
</dbReference>
<proteinExistence type="predicted"/>
<keyword evidence="2" id="KW-1185">Reference proteome</keyword>
<protein>
    <recommendedName>
        <fullName evidence="3">Secreted protein</fullName>
    </recommendedName>
</protein>
<dbReference type="Proteomes" id="UP001053296">
    <property type="component" value="Chromosome"/>
</dbReference>
<evidence type="ECO:0000313" key="2">
    <source>
        <dbReference type="Proteomes" id="UP001053296"/>
    </source>
</evidence>